<dbReference type="FunFam" id="3.30.420.10:FF:000006">
    <property type="entry name" value="Ribonuclease HII"/>
    <property type="match status" value="1"/>
</dbReference>
<evidence type="ECO:0000256" key="12">
    <source>
        <dbReference type="ARBA" id="ARBA00022801"/>
    </source>
</evidence>
<keyword evidence="11 14" id="KW-0255">Endonuclease</keyword>
<protein>
    <recommendedName>
        <fullName evidence="7 14">Ribonuclease HII</fullName>
        <shortName evidence="14">RNase HII</shortName>
        <ecNumber evidence="6 14">3.1.26.4</ecNumber>
    </recommendedName>
</protein>
<evidence type="ECO:0000313" key="18">
    <source>
        <dbReference type="EMBL" id="MCR6096023.1"/>
    </source>
</evidence>
<evidence type="ECO:0000256" key="16">
    <source>
        <dbReference type="RuleBase" id="RU003515"/>
    </source>
</evidence>
<evidence type="ECO:0000256" key="8">
    <source>
        <dbReference type="ARBA" id="ARBA00022490"/>
    </source>
</evidence>
<feature type="binding site" evidence="14 15">
    <location>
        <position position="78"/>
    </location>
    <ligand>
        <name>a divalent metal cation</name>
        <dbReference type="ChEBI" id="CHEBI:60240"/>
    </ligand>
</feature>
<dbReference type="InterPro" id="IPR001352">
    <property type="entry name" value="RNase_HII/HIII"/>
</dbReference>
<evidence type="ECO:0000256" key="11">
    <source>
        <dbReference type="ARBA" id="ARBA00022759"/>
    </source>
</evidence>
<evidence type="ECO:0000256" key="7">
    <source>
        <dbReference type="ARBA" id="ARBA00019179"/>
    </source>
</evidence>
<dbReference type="InterPro" id="IPR012337">
    <property type="entry name" value="RNaseH-like_sf"/>
</dbReference>
<dbReference type="GO" id="GO:0003723">
    <property type="term" value="F:RNA binding"/>
    <property type="evidence" value="ECO:0007669"/>
    <property type="project" value="UniProtKB-UniRule"/>
</dbReference>
<dbReference type="InterPro" id="IPR022898">
    <property type="entry name" value="RNase_HII"/>
</dbReference>
<dbReference type="InterPro" id="IPR036397">
    <property type="entry name" value="RNaseH_sf"/>
</dbReference>
<evidence type="ECO:0000256" key="6">
    <source>
        <dbReference type="ARBA" id="ARBA00012180"/>
    </source>
</evidence>
<comment type="cofactor">
    <cofactor evidence="2">
        <name>Mg(2+)</name>
        <dbReference type="ChEBI" id="CHEBI:18420"/>
    </cofactor>
</comment>
<name>A0A9Q4B0D3_SALAG</name>
<feature type="domain" description="RNase H type-2" evidence="17">
    <location>
        <begin position="72"/>
        <end position="257"/>
    </location>
</feature>
<dbReference type="Pfam" id="PF01351">
    <property type="entry name" value="RNase_HII"/>
    <property type="match status" value="1"/>
</dbReference>
<dbReference type="PANTHER" id="PTHR10954:SF18">
    <property type="entry name" value="RIBONUCLEASE HII"/>
    <property type="match status" value="1"/>
</dbReference>
<dbReference type="GO" id="GO:0043137">
    <property type="term" value="P:DNA replication, removal of RNA primer"/>
    <property type="evidence" value="ECO:0007669"/>
    <property type="project" value="TreeGrafter"/>
</dbReference>
<dbReference type="HAMAP" id="MF_00052_B">
    <property type="entry name" value="RNase_HII_B"/>
    <property type="match status" value="1"/>
</dbReference>
<dbReference type="NCBIfam" id="NF000594">
    <property type="entry name" value="PRK00015.1-1"/>
    <property type="match status" value="1"/>
</dbReference>
<comment type="cofactor">
    <cofactor evidence="14 15">
        <name>Mn(2+)</name>
        <dbReference type="ChEBI" id="CHEBI:29035"/>
    </cofactor>
    <cofactor evidence="14 15">
        <name>Mg(2+)</name>
        <dbReference type="ChEBI" id="CHEBI:18420"/>
    </cofactor>
    <text evidence="14 15">Manganese or magnesium. Binds 1 divalent metal ion per monomer in the absence of substrate. May bind a second metal ion after substrate binding.</text>
</comment>
<evidence type="ECO:0000313" key="19">
    <source>
        <dbReference type="Proteomes" id="UP001057753"/>
    </source>
</evidence>
<comment type="function">
    <text evidence="3 14 16">Endonuclease that specifically degrades the RNA of RNA-DNA hybrids.</text>
</comment>
<dbReference type="NCBIfam" id="NF000595">
    <property type="entry name" value="PRK00015.1-3"/>
    <property type="match status" value="1"/>
</dbReference>
<keyword evidence="10 14" id="KW-0479">Metal-binding</keyword>
<dbReference type="Proteomes" id="UP001057753">
    <property type="component" value="Unassembled WGS sequence"/>
</dbReference>
<dbReference type="GO" id="GO:0005737">
    <property type="term" value="C:cytoplasm"/>
    <property type="evidence" value="ECO:0007669"/>
    <property type="project" value="UniProtKB-SubCell"/>
</dbReference>
<dbReference type="SUPFAM" id="SSF53098">
    <property type="entry name" value="Ribonuclease H-like"/>
    <property type="match status" value="1"/>
</dbReference>
<accession>A0A9Q4B0D3</accession>
<comment type="similarity">
    <text evidence="5 14 16">Belongs to the RNase HII family.</text>
</comment>
<dbReference type="GO" id="GO:0006298">
    <property type="term" value="P:mismatch repair"/>
    <property type="evidence" value="ECO:0007669"/>
    <property type="project" value="TreeGrafter"/>
</dbReference>
<dbReference type="GO" id="GO:0032299">
    <property type="term" value="C:ribonuclease H2 complex"/>
    <property type="evidence" value="ECO:0007669"/>
    <property type="project" value="TreeGrafter"/>
</dbReference>
<evidence type="ECO:0000259" key="17">
    <source>
        <dbReference type="PROSITE" id="PS51975"/>
    </source>
</evidence>
<evidence type="ECO:0000256" key="9">
    <source>
        <dbReference type="ARBA" id="ARBA00022722"/>
    </source>
</evidence>
<comment type="caution">
    <text evidence="18">The sequence shown here is derived from an EMBL/GenBank/DDBJ whole genome shotgun (WGS) entry which is preliminary data.</text>
</comment>
<feature type="binding site" evidence="14 15">
    <location>
        <position position="171"/>
    </location>
    <ligand>
        <name>a divalent metal cation</name>
        <dbReference type="ChEBI" id="CHEBI:60240"/>
    </ligand>
</feature>
<keyword evidence="13 14" id="KW-0464">Manganese</keyword>
<proteinExistence type="inferred from homology"/>
<evidence type="ECO:0000256" key="14">
    <source>
        <dbReference type="HAMAP-Rule" id="MF_00052"/>
    </source>
</evidence>
<evidence type="ECO:0000256" key="2">
    <source>
        <dbReference type="ARBA" id="ARBA00001946"/>
    </source>
</evidence>
<keyword evidence="19" id="KW-1185">Reference proteome</keyword>
<reference evidence="18" key="1">
    <citation type="submission" date="2020-06" db="EMBL/GenBank/DDBJ databases">
        <title>Insight into the genomes of haloalkaliphilic bacilli from Kenyan soda lakes.</title>
        <authorList>
            <person name="Mwirichia R."/>
            <person name="Villamizar G.C."/>
            <person name="Poehlein A."/>
            <person name="Mugweru J."/>
            <person name="Kipnyargis A."/>
            <person name="Kiplimo D."/>
            <person name="Orwa P."/>
            <person name="Daniel R."/>
        </authorList>
    </citation>
    <scope>NUCLEOTIDE SEQUENCE</scope>
    <source>
        <strain evidence="18">B1096_S55</strain>
    </source>
</reference>
<comment type="catalytic activity">
    <reaction evidence="1 14 15 16">
        <text>Endonucleolytic cleavage to 5'-phosphomonoester.</text>
        <dbReference type="EC" id="3.1.26.4"/>
    </reaction>
</comment>
<evidence type="ECO:0000256" key="3">
    <source>
        <dbReference type="ARBA" id="ARBA00004065"/>
    </source>
</evidence>
<evidence type="ECO:0000256" key="5">
    <source>
        <dbReference type="ARBA" id="ARBA00007383"/>
    </source>
</evidence>
<evidence type="ECO:0000256" key="15">
    <source>
        <dbReference type="PROSITE-ProRule" id="PRU01319"/>
    </source>
</evidence>
<dbReference type="EC" id="3.1.26.4" evidence="6 14"/>
<dbReference type="Gene3D" id="3.30.420.10">
    <property type="entry name" value="Ribonuclease H-like superfamily/Ribonuclease H"/>
    <property type="match status" value="1"/>
</dbReference>
<feature type="binding site" evidence="14 15">
    <location>
        <position position="79"/>
    </location>
    <ligand>
        <name>a divalent metal cation</name>
        <dbReference type="ChEBI" id="CHEBI:60240"/>
    </ligand>
</feature>
<keyword evidence="8 14" id="KW-0963">Cytoplasm</keyword>
<evidence type="ECO:0000256" key="13">
    <source>
        <dbReference type="ARBA" id="ARBA00023211"/>
    </source>
</evidence>
<dbReference type="PANTHER" id="PTHR10954">
    <property type="entry name" value="RIBONUCLEASE H2 SUBUNIT A"/>
    <property type="match status" value="1"/>
</dbReference>
<gene>
    <name evidence="14" type="primary">rnhB</name>
    <name evidence="18" type="ORF">HXA33_05640</name>
</gene>
<dbReference type="InterPro" id="IPR024567">
    <property type="entry name" value="RNase_HII/HIII_dom"/>
</dbReference>
<evidence type="ECO:0000256" key="10">
    <source>
        <dbReference type="ARBA" id="ARBA00022723"/>
    </source>
</evidence>
<dbReference type="EMBL" id="JABXYM010000001">
    <property type="protein sequence ID" value="MCR6096023.1"/>
    <property type="molecule type" value="Genomic_DNA"/>
</dbReference>
<dbReference type="GO" id="GO:0004523">
    <property type="term" value="F:RNA-DNA hybrid ribonuclease activity"/>
    <property type="evidence" value="ECO:0007669"/>
    <property type="project" value="UniProtKB-UniRule"/>
</dbReference>
<evidence type="ECO:0000256" key="4">
    <source>
        <dbReference type="ARBA" id="ARBA00004496"/>
    </source>
</evidence>
<evidence type="ECO:0000256" key="1">
    <source>
        <dbReference type="ARBA" id="ARBA00000077"/>
    </source>
</evidence>
<comment type="subcellular location">
    <subcellularLocation>
        <location evidence="4 14">Cytoplasm</location>
    </subcellularLocation>
</comment>
<dbReference type="CDD" id="cd07182">
    <property type="entry name" value="RNase_HII_bacteria_HII_like"/>
    <property type="match status" value="1"/>
</dbReference>
<dbReference type="GO" id="GO:0030145">
    <property type="term" value="F:manganese ion binding"/>
    <property type="evidence" value="ECO:0007669"/>
    <property type="project" value="UniProtKB-UniRule"/>
</dbReference>
<sequence>MARKTIAEIKELLVDIENEDHPLLKELQCDERSGVQQLIKRWKKQQTYQYVLEQQHVDMTAFEREIYEQGFKAIAGIDEVGRGPLAGPVVAACVILPRDFKLLGLTDSKQLSKATRETFYDVILKEAVDVGVGIATAREIDDINIYQASKAAMVRAVKQIEKIEIDYLLVDAMELPIKMPAKNLIKGDMRSLTIAASSVVAKVTRDRYMENLHNKYPQYGFNKHMGYGTSGHLEALKTYGIIEEEHRKSFAPVKKHL</sequence>
<dbReference type="AlphaFoldDB" id="A0A9Q4B0D3"/>
<keyword evidence="9 14" id="KW-0540">Nuclease</keyword>
<organism evidence="18 19">
    <name type="scientific">Salipaludibacillus agaradhaerens</name>
    <name type="common">Bacillus agaradhaerens</name>
    <dbReference type="NCBI Taxonomy" id="76935"/>
    <lineage>
        <taxon>Bacteria</taxon>
        <taxon>Bacillati</taxon>
        <taxon>Bacillota</taxon>
        <taxon>Bacilli</taxon>
        <taxon>Bacillales</taxon>
        <taxon>Bacillaceae</taxon>
    </lineage>
</organism>
<keyword evidence="12 14" id="KW-0378">Hydrolase</keyword>
<dbReference type="PROSITE" id="PS51975">
    <property type="entry name" value="RNASE_H_2"/>
    <property type="match status" value="1"/>
</dbReference>
<dbReference type="RefSeq" id="WP_257820751.1">
    <property type="nucleotide sequence ID" value="NZ_JABXYM010000001.1"/>
</dbReference>